<name>A0A1C7LZX5_GRIFR</name>
<proteinExistence type="predicted"/>
<feature type="compositionally biased region" description="Basic residues" evidence="1">
    <location>
        <begin position="379"/>
        <end position="389"/>
    </location>
</feature>
<evidence type="ECO:0000256" key="1">
    <source>
        <dbReference type="SAM" id="MobiDB-lite"/>
    </source>
</evidence>
<accession>A0A1C7LZX5</accession>
<feature type="compositionally biased region" description="Low complexity" evidence="1">
    <location>
        <begin position="401"/>
        <end position="423"/>
    </location>
</feature>
<comment type="caution">
    <text evidence="2">The sequence shown here is derived from an EMBL/GenBank/DDBJ whole genome shotgun (WGS) entry which is preliminary data.</text>
</comment>
<dbReference type="OrthoDB" id="3243413at2759"/>
<feature type="compositionally biased region" description="Polar residues" evidence="1">
    <location>
        <begin position="531"/>
        <end position="547"/>
    </location>
</feature>
<reference evidence="2 3" key="1">
    <citation type="submission" date="2016-03" db="EMBL/GenBank/DDBJ databases">
        <title>Whole genome sequencing of Grifola frondosa 9006-11.</title>
        <authorList>
            <person name="Min B."/>
            <person name="Park H."/>
            <person name="Kim J.-G."/>
            <person name="Cho H."/>
            <person name="Oh Y.-L."/>
            <person name="Kong W.-S."/>
            <person name="Choi I.-G."/>
        </authorList>
    </citation>
    <scope>NUCLEOTIDE SEQUENCE [LARGE SCALE GENOMIC DNA]</scope>
    <source>
        <strain evidence="2 3">9006-11</strain>
    </source>
</reference>
<feature type="region of interest" description="Disordered" evidence="1">
    <location>
        <begin position="357"/>
        <end position="547"/>
    </location>
</feature>
<gene>
    <name evidence="2" type="ORF">A0H81_10136</name>
</gene>
<sequence>MPKRETTPPPVDENRFLTVVHPYPLHANMELESDRKECAYWLACCIPETYLIAIYHKPSSQNMVIIEVQRDFAEFDKILGEHKWSEFLKGPSNEEKDRVSKLFFCSLNTGRAVQKHGWKRVDIKSQWFRNWRPNNQKVMNPYPKTYRCDVPPEDMTRFQLCRPLPVIWFPPPPPVRPPPVGTPEWEEYKKTLDKKPRPNIAVLPDLVIPSSSNSSGNRSPTKSGASPAPDNPWRRMSPASTNVMAPPGLSKPTASGRSSVPPGISVTTSSSSGEDLDDAAYGIAVVSLEDEEDDLYADGVAPSMQATEERRHLPGPPVVVQNSLWDSIEEPTKEPEELCQVHGVVCGKGICKQYAQQLRQKAAEKKTKTRSDASDWRKGKGNGRGRGRGRGGPFVERHGRSASAENGSGGESASAFGGRASSNNTDVIRQKPAHLASNTNIVSPTPKRPAWNRGPTAPLRSADDQARSTASWGAPPKVARTPVTVQDDDAKSIAASSASGWGNPSEGPWGTNTKPNQSWADEMDDEDTRSVAASTTSGWGNVSNGPW</sequence>
<protein>
    <submittedName>
        <fullName evidence="2">Uncharacterized protein</fullName>
    </submittedName>
</protein>
<feature type="region of interest" description="Disordered" evidence="1">
    <location>
        <begin position="204"/>
        <end position="275"/>
    </location>
</feature>
<feature type="compositionally biased region" description="Polar residues" evidence="1">
    <location>
        <begin position="510"/>
        <end position="519"/>
    </location>
</feature>
<dbReference type="AlphaFoldDB" id="A0A1C7LZX5"/>
<keyword evidence="3" id="KW-1185">Reference proteome</keyword>
<feature type="compositionally biased region" description="Basic and acidic residues" evidence="1">
    <location>
        <begin position="361"/>
        <end position="378"/>
    </location>
</feature>
<evidence type="ECO:0000313" key="3">
    <source>
        <dbReference type="Proteomes" id="UP000092993"/>
    </source>
</evidence>
<feature type="compositionally biased region" description="Low complexity" evidence="1">
    <location>
        <begin position="210"/>
        <end position="219"/>
    </location>
</feature>
<evidence type="ECO:0000313" key="2">
    <source>
        <dbReference type="EMBL" id="OBZ69737.1"/>
    </source>
</evidence>
<organism evidence="2 3">
    <name type="scientific">Grifola frondosa</name>
    <name type="common">Maitake</name>
    <name type="synonym">Polyporus frondosus</name>
    <dbReference type="NCBI Taxonomy" id="5627"/>
    <lineage>
        <taxon>Eukaryota</taxon>
        <taxon>Fungi</taxon>
        <taxon>Dikarya</taxon>
        <taxon>Basidiomycota</taxon>
        <taxon>Agaricomycotina</taxon>
        <taxon>Agaricomycetes</taxon>
        <taxon>Polyporales</taxon>
        <taxon>Grifolaceae</taxon>
        <taxon>Grifola</taxon>
    </lineage>
</organism>
<dbReference type="EMBL" id="LUGG01000015">
    <property type="protein sequence ID" value="OBZ69737.1"/>
    <property type="molecule type" value="Genomic_DNA"/>
</dbReference>
<dbReference type="Proteomes" id="UP000092993">
    <property type="component" value="Unassembled WGS sequence"/>
</dbReference>
<dbReference type="OMA" id="YPLHANM"/>